<organism evidence="1">
    <name type="scientific">Aphanomyces astaci</name>
    <name type="common">Crayfish plague agent</name>
    <dbReference type="NCBI Taxonomy" id="112090"/>
    <lineage>
        <taxon>Eukaryota</taxon>
        <taxon>Sar</taxon>
        <taxon>Stramenopiles</taxon>
        <taxon>Oomycota</taxon>
        <taxon>Saprolegniomycetes</taxon>
        <taxon>Saprolegniales</taxon>
        <taxon>Verrucalvaceae</taxon>
        <taxon>Aphanomyces</taxon>
    </lineage>
</organism>
<protein>
    <submittedName>
        <fullName evidence="1">Uncharacterized protein</fullName>
    </submittedName>
</protein>
<dbReference type="EMBL" id="KI913131">
    <property type="protein sequence ID" value="ETV77977.1"/>
    <property type="molecule type" value="Genomic_DNA"/>
</dbReference>
<dbReference type="RefSeq" id="XP_009832314.1">
    <property type="nucleotide sequence ID" value="XM_009834012.1"/>
</dbReference>
<name>W4GE62_APHAT</name>
<gene>
    <name evidence="1" type="ORF">H257_08203</name>
</gene>
<dbReference type="GeneID" id="20810199"/>
<dbReference type="VEuPathDB" id="FungiDB:H257_08203"/>
<dbReference type="AlphaFoldDB" id="W4GE62"/>
<sequence>MQPTAACHEPLGGKWAPWFEDDGLYGCYELARLARRWRRLAKGGASLTAAVSEPSFCRTAPSIHLHDAADTLRQRSVYDATQTTTFLGQVRRSSFDATEACSQP</sequence>
<reference evidence="1" key="1">
    <citation type="submission" date="2013-12" db="EMBL/GenBank/DDBJ databases">
        <title>The Genome Sequence of Aphanomyces astaci APO3.</title>
        <authorList>
            <consortium name="The Broad Institute Genomics Platform"/>
            <person name="Russ C."/>
            <person name="Tyler B."/>
            <person name="van West P."/>
            <person name="Dieguez-Uribeondo J."/>
            <person name="Young S.K."/>
            <person name="Zeng Q."/>
            <person name="Gargeya S."/>
            <person name="Fitzgerald M."/>
            <person name="Abouelleil A."/>
            <person name="Alvarado L."/>
            <person name="Chapman S.B."/>
            <person name="Gainer-Dewar J."/>
            <person name="Goldberg J."/>
            <person name="Griggs A."/>
            <person name="Gujja S."/>
            <person name="Hansen M."/>
            <person name="Howarth C."/>
            <person name="Imamovic A."/>
            <person name="Ireland A."/>
            <person name="Larimer J."/>
            <person name="McCowan C."/>
            <person name="Murphy C."/>
            <person name="Pearson M."/>
            <person name="Poon T.W."/>
            <person name="Priest M."/>
            <person name="Roberts A."/>
            <person name="Saif S."/>
            <person name="Shea T."/>
            <person name="Sykes S."/>
            <person name="Wortman J."/>
            <person name="Nusbaum C."/>
            <person name="Birren B."/>
        </authorList>
    </citation>
    <scope>NUCLEOTIDE SEQUENCE [LARGE SCALE GENOMIC DNA]</scope>
    <source>
        <strain evidence="1">APO3</strain>
    </source>
</reference>
<evidence type="ECO:0000313" key="1">
    <source>
        <dbReference type="EMBL" id="ETV77977.1"/>
    </source>
</evidence>
<accession>W4GE62</accession>
<proteinExistence type="predicted"/>